<dbReference type="Proteomes" id="UP001064048">
    <property type="component" value="Chromosome 3"/>
</dbReference>
<accession>A0ACC0JTP2</accession>
<protein>
    <submittedName>
        <fullName evidence="1">Uncharacterized protein</fullName>
    </submittedName>
</protein>
<keyword evidence="2" id="KW-1185">Reference proteome</keyword>
<proteinExistence type="predicted"/>
<reference evidence="1 2" key="1">
    <citation type="journal article" date="2022" name="Genome Biol. Evol.">
        <title>The Spruce Budworm Genome: Reconstructing the Evolutionary History of Antifreeze Proteins.</title>
        <authorList>
            <person name="Beliveau C."/>
            <person name="Gagne P."/>
            <person name="Picq S."/>
            <person name="Vernygora O."/>
            <person name="Keeling C.I."/>
            <person name="Pinkney K."/>
            <person name="Doucet D."/>
            <person name="Wen F."/>
            <person name="Johnston J.S."/>
            <person name="Maaroufi H."/>
            <person name="Boyle B."/>
            <person name="Laroche J."/>
            <person name="Dewar K."/>
            <person name="Juretic N."/>
            <person name="Blackburn G."/>
            <person name="Nisole A."/>
            <person name="Brunet B."/>
            <person name="Brandao M."/>
            <person name="Lumley L."/>
            <person name="Duan J."/>
            <person name="Quan G."/>
            <person name="Lucarotti C.J."/>
            <person name="Roe A.D."/>
            <person name="Sperling F.A.H."/>
            <person name="Levesque R.C."/>
            <person name="Cusson M."/>
        </authorList>
    </citation>
    <scope>NUCLEOTIDE SEQUENCE [LARGE SCALE GENOMIC DNA]</scope>
    <source>
        <strain evidence="1">Glfc:IPQL:Cfum</strain>
    </source>
</reference>
<comment type="caution">
    <text evidence="1">The sequence shown here is derived from an EMBL/GenBank/DDBJ whole genome shotgun (WGS) entry which is preliminary data.</text>
</comment>
<gene>
    <name evidence="1" type="ORF">MSG28_002059</name>
</gene>
<evidence type="ECO:0000313" key="2">
    <source>
        <dbReference type="Proteomes" id="UP001064048"/>
    </source>
</evidence>
<organism evidence="1 2">
    <name type="scientific">Choristoneura fumiferana</name>
    <name type="common">Spruce budworm moth</name>
    <name type="synonym">Archips fumiferana</name>
    <dbReference type="NCBI Taxonomy" id="7141"/>
    <lineage>
        <taxon>Eukaryota</taxon>
        <taxon>Metazoa</taxon>
        <taxon>Ecdysozoa</taxon>
        <taxon>Arthropoda</taxon>
        <taxon>Hexapoda</taxon>
        <taxon>Insecta</taxon>
        <taxon>Pterygota</taxon>
        <taxon>Neoptera</taxon>
        <taxon>Endopterygota</taxon>
        <taxon>Lepidoptera</taxon>
        <taxon>Glossata</taxon>
        <taxon>Ditrysia</taxon>
        <taxon>Tortricoidea</taxon>
        <taxon>Tortricidae</taxon>
        <taxon>Tortricinae</taxon>
        <taxon>Choristoneura</taxon>
    </lineage>
</organism>
<dbReference type="EMBL" id="CM046103">
    <property type="protein sequence ID" value="KAI8427550.1"/>
    <property type="molecule type" value="Genomic_DNA"/>
</dbReference>
<evidence type="ECO:0000313" key="1">
    <source>
        <dbReference type="EMBL" id="KAI8427550.1"/>
    </source>
</evidence>
<sequence>MSFITKRERVFNEYDLVDLPPRNEGKLKAYASCTDARAWSHFCSSKSEHLTEIIKRNNDMTVTPKYVPTKVIVDTIMVSKNMEIGRLKRKIEEFEQLLAVYDDLDLDCDQKCEIAKQHATIRAANKDLDEMFLNLDTSGFTEGIDSEAFETGKSRGDAISYVGGNALTYGGDGAGTASIKSRGGESDRSHGDEWTYVKEMVSKSNQAGLECPCDASVSAHDPRIEEMQEAIICKDAKLNAMRNSLAIMENDVCEPYVIYAHIYTALEKIYEILSQNSKYKQYLNLMTAGKDTRCIDIKGKILFKMKALEKFCLALIAPCSKDFNNADPRDCTCYHAEVITRVETTFALTPSEAEKGPDVKRAQLVADIMENEEMKEILSKESTSTKDDIFENDDLLDPRYNVNEENQKRLKDLQESYDELLNIYENFKHENDCLRIKCAKYDQLETEFENLRSQLREYGSIWNEKEHYRKRSEDLDNLKEQYIVLAEETSGLETKLKAESEINQIKTATIDELRNQNIMLEKKFSEIYITFEKEKNALQCKLQESECKCMCQEQQIKSLSSQIVELIQHEPQKSLPQEETSPSLILMDENQSLKEQIKNLQDIEDEYQEKLFLINELKGEIEVWKNSFEKASEHNKYLEECIESYRDERQRLEKENKLLLQSVKDKTAAVENLMEVIAKKSLEINKSTDENENLVNKLHKLKESYEDHVSKLESEKQLALESLQISRQESQERLQKVKDYDEFLQKQEDLSNTIEEKMQEYESTKRVLKQKIEENERLKRELANLQNEEHQSKKAIDLVKKESLILERKLSELENVSRQFMDLKDAYEKLGTEKKSLEIELKQKASHLDSAIYSIKLNKKESGELLKQSEAIKEELVKLNLANEKLTADNNLLHKNLSCLREENDSLKRKSDQLSILEQELSDLKKSLNDTLTEKKELERDFEIKNQDLNNLYNNLENKIEENRSLQEKIKTLQMHNFEAINNIKNLENDNLDKQTALNTARRESSVLMEKLQHHENLESEYSKLKTAHEQIIVEKERLQRALDAQLSDLTRLERENNELYDQTNNIIRLSSETQNPVKQSYADLMQEIQKMKDEKVSGRIKIRDLLDTLEETENVLSDLKEQVCARDDKIAIMQNNINALEDEVRGLLSSLKQAVDTGFEIKDNSFHNFDESRQQLEAHHSKATHNIKMELAMLQDDNVRLEDQLTITKLESAESLKDKQKCLSEIKNLKNERNLIATDIKQLEMYSAGDSSLMPEECEVEEILLSLDRIRKSFDAKRSKSASLEQTLQKVKTTSQVFINKADEAKTYFEKEMQKIVGEKEDAIKDKLNMEQQLVSIKHQLEEQIAHDESVIKDLELEIENQKLIIDKINDSTKSYISKLEDETQSLQDLYQNSMLKVCELQEQLKATTAEKEDIIQTLYTDYENKSKEVAVLQSQLADISKKRLKNATTQVSSVGDQKDVSLQTENLPNSTVNDPKFESKSDIDGAYKKADKIPDMNMVTRHKTRQKESNTPVSELLPQQKPPSVNEVQILSAKVEPTFDFVKSSYLNYKIKRLGPGQLEHHSIPYVGDSVKSTSVETPETNVNLEGTSNGEHNTAVEAQPAHRNEVNSNLINIYNRPPDSVKNTLESTQTRDSQSFGRQTNDSFRTESTSGTKFIENETNIALPNKLTDLLVIYRDSENNFEDKPYYQDEASSDEQPQTVSHKNTSPTVKPVSNKLSNKRNIKYDNNPQAFYAEIDEKRDDKIKTKLNIDLPRVVDNDNDHDSISMATISDGDKKSEDSYTVAIFTSPKRNNLSDSKILIDVSPKDISEKYKSHTMTKMTNDEDVYEESQNSTYLPTETTSSTRHENDPGIKVSNDNIDKRIYNSDTLIKGKSRNRSNKKSHHELSRVDADVFLIKSKLDQHDNLNENTDKSRQNDFALEYILDTAIREGDLHKLSSYGVANVLQRSQSDESHITGKNHERRGSNSQSVEFSPSRSKTSERSHTISVERSIMVKLDATAEYYEHIIQNLRNTLENVEKDYKKKIEAIKVQYDRNINNMINEHNQGVKNLQNLHEDTLQDIKKMHENEVDNLRAMSIEAMRKADKLEKENLSLKIKIKDVNSPVLDEVPSRACSPRRRKQKSRSDAKMLTKTQVEAFNGLDSQELSFLHLKVCRTWKMKLSKEEALQKKIDSLEVELINKQRNTQQQMVELHQKVAEEKRRLEEKIHSGPRCQTKSYSDANKDWCGEKVYNPIVSDVVNDRNDSLNTGEDGKKIVQLQPQAMKIKVRPGQQFNFTVKYRPAKDYPLDVYYLMDYSYTMKKYLELLQKQGNEIYERLSDLTNNVRLGVGSFIEKPGLPFASPFQKAYAFQNHLALTNDMAKFSSVILDNESGSNLDDPEAGLDALMQAMVCKERLAWRDGARKIIVLCTDSTYHSAGDGKIVGAAKLNDMQCHLDDNDVYNLALEQDYPTVNQINKIALQENTVIIFNTLNRVQRDYTALADRIHGARYVELKNESNIVETITQEYLKAVSNLEMDVVMPNHIRVQLTPDCTKVATCGVEHHKEFTISVAVTATWCLSGNNVVTIKPMGLGEKLTIHVETACECECEKHGIPNSEECTNNGTYQCGTCTCNENSCGTCTCDTGFSGAKCEYDDNGCLWYQGRLCNGRGKCKYNLCQCQDGWTGDDCHCSTDTDSCRAPHSKGVCSGNGNCECGACICTSVDSANKTYTGPFCENCFDCDEKRCRVLEEYVQCVYFKDKKECDEKFNSSGNVIDWVNGTEINAPKYHLAKLCKTVLEDGKSIVFKHKYEERILHLIIQKELEEPDRANMWIQHYIIKKQMLLNKTKKISFVEEIIKIHSGPRCQTKSYSDANKDWCGEKVYNPIVSDVVNDRNDSLNTGEDGKKIVQLQPQAMKIKENTVIIFNTLNRVQRDYTALADRIHGARYVELKNESNIVETITQEYLVCSGNGNCECGACICTSVDSANKTYTGPFCENCFDCDEKRCRVLEEYVQCVYFKDKKECDEKFNSSGNVIDWVNGTEINAPKYHLAKLCKTVLEDGKSIVFKHKYEERILHLIIQKELEEPDRANMWSEYF</sequence>
<name>A0ACC0JTP2_CHOFU</name>